<keyword evidence="4 8" id="KW-0547">Nucleotide-binding</keyword>
<dbReference type="Pfam" id="PF12804">
    <property type="entry name" value="NTP_transf_3"/>
    <property type="match status" value="1"/>
</dbReference>
<organism evidence="10">
    <name type="scientific">Bacillus velezensis</name>
    <dbReference type="NCBI Taxonomy" id="492670"/>
    <lineage>
        <taxon>Bacteria</taxon>
        <taxon>Bacillati</taxon>
        <taxon>Bacillota</taxon>
        <taxon>Bacilli</taxon>
        <taxon>Bacillales</taxon>
        <taxon>Bacillaceae</taxon>
        <taxon>Bacillus</taxon>
        <taxon>Bacillus amyloliquefaciens group</taxon>
    </lineage>
</organism>
<gene>
    <name evidence="8" type="primary">mobA</name>
    <name evidence="10" type="ORF">GKC39_06575</name>
</gene>
<feature type="binding site" evidence="8">
    <location>
        <position position="66"/>
    </location>
    <ligand>
        <name>GTP</name>
        <dbReference type="ChEBI" id="CHEBI:37565"/>
    </ligand>
</feature>
<comment type="similarity">
    <text evidence="8">Belongs to the MobA family.</text>
</comment>
<dbReference type="AlphaFoldDB" id="A0A6A8LD56"/>
<dbReference type="GO" id="GO:0046872">
    <property type="term" value="F:metal ion binding"/>
    <property type="evidence" value="ECO:0007669"/>
    <property type="project" value="UniProtKB-KW"/>
</dbReference>
<keyword evidence="2 8" id="KW-0808">Transferase</keyword>
<feature type="domain" description="MobA-like NTP transferase" evidence="9">
    <location>
        <begin position="6"/>
        <end position="150"/>
    </location>
</feature>
<reference evidence="10" key="1">
    <citation type="submission" date="2019-11" db="EMBL/GenBank/DDBJ databases">
        <title>Draft Genome Sequence of Plant Growth-Promoting Rhizosphere-Associated Bacteria.</title>
        <authorList>
            <person name="Vasilyev I.Y."/>
            <person name="Radchenko V."/>
            <person name="Ilnitskaya E.V."/>
        </authorList>
    </citation>
    <scope>NUCLEOTIDE SEQUENCE</scope>
    <source>
        <strain evidence="10">VRA_517_n</strain>
    </source>
</reference>
<feature type="binding site" evidence="8">
    <location>
        <position position="97"/>
    </location>
    <ligand>
        <name>GTP</name>
        <dbReference type="ChEBI" id="CHEBI:37565"/>
    </ligand>
</feature>
<protein>
    <recommendedName>
        <fullName evidence="8">Probable molybdenum cofactor guanylyltransferase</fullName>
        <shortName evidence="8">MoCo guanylyltransferase</shortName>
        <ecNumber evidence="8">2.7.7.77</ecNumber>
    </recommendedName>
    <alternativeName>
        <fullName evidence="8">GTP:molybdopterin guanylyltransferase</fullName>
    </alternativeName>
    <alternativeName>
        <fullName evidence="8">Mo-MPT guanylyltransferase</fullName>
    </alternativeName>
    <alternativeName>
        <fullName evidence="8">Molybdopterin guanylyltransferase</fullName>
    </alternativeName>
    <alternativeName>
        <fullName evidence="8">Molybdopterin-guanine dinucleotide synthase</fullName>
        <shortName evidence="8">MGD synthase</shortName>
    </alternativeName>
</protein>
<dbReference type="GO" id="GO:0005737">
    <property type="term" value="C:cytoplasm"/>
    <property type="evidence" value="ECO:0007669"/>
    <property type="project" value="UniProtKB-SubCell"/>
</dbReference>
<dbReference type="HAMAP" id="MF_00316">
    <property type="entry name" value="MobA"/>
    <property type="match status" value="1"/>
</dbReference>
<dbReference type="CDD" id="cd02503">
    <property type="entry name" value="MobA"/>
    <property type="match status" value="1"/>
</dbReference>
<dbReference type="GO" id="GO:0006777">
    <property type="term" value="P:Mo-molybdopterin cofactor biosynthetic process"/>
    <property type="evidence" value="ECO:0007669"/>
    <property type="project" value="UniProtKB-KW"/>
</dbReference>
<keyword evidence="1 8" id="KW-0963">Cytoplasm</keyword>
<evidence type="ECO:0000256" key="8">
    <source>
        <dbReference type="HAMAP-Rule" id="MF_00316"/>
    </source>
</evidence>
<keyword evidence="6 8" id="KW-0342">GTP-binding</keyword>
<comment type="function">
    <text evidence="8">Transfers a GMP moiety from GTP to Mo-molybdopterin (Mo-MPT) cofactor (Moco or molybdenum cofactor) to form Mo-molybdopterin guanine dinucleotide (Mo-MGD) cofactor.</text>
</comment>
<comment type="domain">
    <text evidence="8">The N-terminal domain determines nucleotide recognition and specific binding, while the C-terminal domain determines the specific binding to the target protein.</text>
</comment>
<dbReference type="SUPFAM" id="SSF53448">
    <property type="entry name" value="Nucleotide-diphospho-sugar transferases"/>
    <property type="match status" value="1"/>
</dbReference>
<evidence type="ECO:0000256" key="3">
    <source>
        <dbReference type="ARBA" id="ARBA00022723"/>
    </source>
</evidence>
<feature type="binding site" evidence="8">
    <location>
        <position position="20"/>
    </location>
    <ligand>
        <name>GTP</name>
        <dbReference type="ChEBI" id="CHEBI:37565"/>
    </ligand>
</feature>
<evidence type="ECO:0000256" key="7">
    <source>
        <dbReference type="ARBA" id="ARBA00023150"/>
    </source>
</evidence>
<dbReference type="EC" id="2.7.7.77" evidence="8"/>
<comment type="caution">
    <text evidence="10">The sequence shown here is derived from an EMBL/GenBank/DDBJ whole genome shotgun (WGS) entry which is preliminary data.</text>
</comment>
<keyword evidence="7 8" id="KW-0501">Molybdenum cofactor biosynthesis</keyword>
<keyword evidence="5 8" id="KW-0460">Magnesium</keyword>
<evidence type="ECO:0000313" key="10">
    <source>
        <dbReference type="EMBL" id="MSE01728.1"/>
    </source>
</evidence>
<evidence type="ECO:0000256" key="4">
    <source>
        <dbReference type="ARBA" id="ARBA00022741"/>
    </source>
</evidence>
<name>A0A6A8LD56_BACVE</name>
<dbReference type="PANTHER" id="PTHR19136:SF81">
    <property type="entry name" value="MOLYBDENUM COFACTOR GUANYLYLTRANSFERASE"/>
    <property type="match status" value="1"/>
</dbReference>
<dbReference type="GO" id="GO:0005525">
    <property type="term" value="F:GTP binding"/>
    <property type="evidence" value="ECO:0007669"/>
    <property type="project" value="UniProtKB-UniRule"/>
</dbReference>
<dbReference type="GO" id="GO:0061603">
    <property type="term" value="F:molybdenum cofactor guanylyltransferase activity"/>
    <property type="evidence" value="ECO:0007669"/>
    <property type="project" value="UniProtKB-EC"/>
</dbReference>
<evidence type="ECO:0000259" key="9">
    <source>
        <dbReference type="Pfam" id="PF12804"/>
    </source>
</evidence>
<comment type="subcellular location">
    <subcellularLocation>
        <location evidence="8">Cytoplasm</location>
    </subcellularLocation>
</comment>
<dbReference type="Gene3D" id="3.90.550.10">
    <property type="entry name" value="Spore Coat Polysaccharide Biosynthesis Protein SpsA, Chain A"/>
    <property type="match status" value="1"/>
</dbReference>
<comment type="caution">
    <text evidence="8">Lacks conserved residue(s) required for the propagation of feature annotation.</text>
</comment>
<comment type="cofactor">
    <cofactor evidence="8">
        <name>Mg(2+)</name>
        <dbReference type="ChEBI" id="CHEBI:18420"/>
    </cofactor>
</comment>
<comment type="catalytic activity">
    <reaction evidence="8">
        <text>Mo-molybdopterin + GTP + H(+) = Mo-molybdopterin guanine dinucleotide + diphosphate</text>
        <dbReference type="Rhea" id="RHEA:34243"/>
        <dbReference type="ChEBI" id="CHEBI:15378"/>
        <dbReference type="ChEBI" id="CHEBI:33019"/>
        <dbReference type="ChEBI" id="CHEBI:37565"/>
        <dbReference type="ChEBI" id="CHEBI:71302"/>
        <dbReference type="ChEBI" id="CHEBI:71310"/>
        <dbReference type="EC" id="2.7.7.77"/>
    </reaction>
</comment>
<dbReference type="EMBL" id="WKKV01000002">
    <property type="protein sequence ID" value="MSE01728.1"/>
    <property type="molecule type" value="Genomic_DNA"/>
</dbReference>
<evidence type="ECO:0000256" key="5">
    <source>
        <dbReference type="ARBA" id="ARBA00022842"/>
    </source>
</evidence>
<dbReference type="InterPro" id="IPR013482">
    <property type="entry name" value="Molybde_CF_guanTrfase"/>
</dbReference>
<evidence type="ECO:0000256" key="2">
    <source>
        <dbReference type="ARBA" id="ARBA00022679"/>
    </source>
</evidence>
<dbReference type="PANTHER" id="PTHR19136">
    <property type="entry name" value="MOLYBDENUM COFACTOR GUANYLYLTRANSFERASE"/>
    <property type="match status" value="1"/>
</dbReference>
<evidence type="ECO:0000256" key="6">
    <source>
        <dbReference type="ARBA" id="ARBA00023134"/>
    </source>
</evidence>
<dbReference type="InterPro" id="IPR029044">
    <property type="entry name" value="Nucleotide-diphossugar_trans"/>
</dbReference>
<keyword evidence="3 8" id="KW-0479">Metal-binding</keyword>
<accession>A0A6A8LD56</accession>
<feature type="binding site" evidence="8">
    <location>
        <begin position="8"/>
        <end position="10"/>
    </location>
    <ligand>
        <name>GTP</name>
        <dbReference type="ChEBI" id="CHEBI:37565"/>
    </ligand>
</feature>
<dbReference type="InterPro" id="IPR025877">
    <property type="entry name" value="MobA-like_NTP_Trfase"/>
</dbReference>
<feature type="binding site" evidence="8">
    <location>
        <position position="97"/>
    </location>
    <ligand>
        <name>Mg(2+)</name>
        <dbReference type="ChEBI" id="CHEBI:18420"/>
    </ligand>
</feature>
<proteinExistence type="inferred from homology"/>
<evidence type="ECO:0000256" key="1">
    <source>
        <dbReference type="ARBA" id="ARBA00022490"/>
    </source>
</evidence>
<dbReference type="RefSeq" id="WP_003154587.1">
    <property type="nucleotide sequence ID" value="NZ_BPWC01000002.1"/>
</dbReference>
<sequence length="200" mass="22502">MKRVNVILAGGASRRFGEPKAFAKWKGGMFYEQAKKAFGGGETVIISRPEHIKKFLSNRERHVFADEPRFRGMGPLAGIYTAMKQTEGETYTVISCDTPLVTRKTMAALEMKLTGNLDAVIPVCENREQPLLAVYHKRVQDVLFDQLTQNKLKMTDTLKRLSVCYVQAEDIGAGPEEFANINTRDDYTRLLAHVESSNQD</sequence>